<dbReference type="AlphaFoldDB" id="A0A147IWR9"/>
<name>A0A147IWR9_9SPHN</name>
<accession>A0A147IWR9</accession>
<evidence type="ECO:0000313" key="2">
    <source>
        <dbReference type="EMBL" id="KTW00047.1"/>
    </source>
</evidence>
<sequence>MIRICSRDRLSNRDGTSAVARRERIILVAVAIAFPHPWIITVFGSPAVDHGLDPALGPGGKRVSRQHPKAGAGEVQIPSGDTDRDCGGADDPHLWLIADLADGTDQPHWPAIALIIHLGGDFVVSPLDSGRFAIPIHRRSTDGSILWLLQAT</sequence>
<comment type="caution">
    <text evidence="2">The sequence shown here is derived from an EMBL/GenBank/DDBJ whole genome shotgun (WGS) entry which is preliminary data.</text>
</comment>
<evidence type="ECO:0000256" key="1">
    <source>
        <dbReference type="SAM" id="MobiDB-lite"/>
    </source>
</evidence>
<organism evidence="2 3">
    <name type="scientific">Sphingomonas sanguinis</name>
    <dbReference type="NCBI Taxonomy" id="33051"/>
    <lineage>
        <taxon>Bacteria</taxon>
        <taxon>Pseudomonadati</taxon>
        <taxon>Pseudomonadota</taxon>
        <taxon>Alphaproteobacteria</taxon>
        <taxon>Sphingomonadales</taxon>
        <taxon>Sphingomonadaceae</taxon>
        <taxon>Sphingomonas</taxon>
    </lineage>
</organism>
<evidence type="ECO:0000313" key="3">
    <source>
        <dbReference type="Proteomes" id="UP000074072"/>
    </source>
</evidence>
<protein>
    <submittedName>
        <fullName evidence="2">Uncharacterized protein</fullName>
    </submittedName>
</protein>
<feature type="region of interest" description="Disordered" evidence="1">
    <location>
        <begin position="60"/>
        <end position="84"/>
    </location>
</feature>
<dbReference type="EMBL" id="LDTE01000041">
    <property type="protein sequence ID" value="KTW00047.1"/>
    <property type="molecule type" value="Genomic_DNA"/>
</dbReference>
<dbReference type="Proteomes" id="UP000074072">
    <property type="component" value="Unassembled WGS sequence"/>
</dbReference>
<proteinExistence type="predicted"/>
<reference evidence="2 3" key="1">
    <citation type="journal article" date="2016" name="Front. Microbiol.">
        <title>Genomic Resource of Rice Seed Associated Bacteria.</title>
        <authorList>
            <person name="Midha S."/>
            <person name="Bansal K."/>
            <person name="Sharma S."/>
            <person name="Kumar N."/>
            <person name="Patil P.P."/>
            <person name="Chaudhry V."/>
            <person name="Patil P.B."/>
        </authorList>
    </citation>
    <scope>NUCLEOTIDE SEQUENCE [LARGE SCALE GENOMIC DNA]</scope>
    <source>
        <strain evidence="2 3">SB4</strain>
    </source>
</reference>
<gene>
    <name evidence="2" type="ORF">SB4_07505</name>
</gene>